<dbReference type="PROSITE" id="PS52035">
    <property type="entry name" value="PEPTIDASE_M14"/>
    <property type="match status" value="1"/>
</dbReference>
<evidence type="ECO:0000256" key="10">
    <source>
        <dbReference type="ARBA" id="ARBA00023157"/>
    </source>
</evidence>
<dbReference type="GO" id="GO:0008270">
    <property type="term" value="F:zinc ion binding"/>
    <property type="evidence" value="ECO:0007669"/>
    <property type="project" value="InterPro"/>
</dbReference>
<keyword evidence="5" id="KW-0479">Metal-binding</keyword>
<keyword evidence="15" id="KW-1185">Reference proteome</keyword>
<feature type="active site" description="Proton donor/acceptor" evidence="11">
    <location>
        <position position="384"/>
    </location>
</feature>
<keyword evidence="6 12" id="KW-0732">Signal</keyword>
<dbReference type="AlphaFoldDB" id="A0AAD7YEZ5"/>
<dbReference type="GO" id="GO:0006508">
    <property type="term" value="P:proteolysis"/>
    <property type="evidence" value="ECO:0007669"/>
    <property type="project" value="UniProtKB-KW"/>
</dbReference>
<sequence>MPFVKTYWIFFCVAIHVTSSQTNKDKVKYDGSQVWQVHLRGAEDMQYIQKLIDSQDVSIWSLTQTRADFLVRDQNKMKVYRRLVSRNLNHTVLILDVQRRIEINTRQVVPALWTENTLRVGHRLSWKKFPTLDIIEEFYNFLAEDYSSICKVQTIGYTAENRTIKMINITDGNPKNKIILITGGSHAREWVSVTSALYILNNIVTKFDTQSNYIKNKNWLIIPVMNPDGYAYTHTVDRLWRKNRRNFTRCNGVDINRNFDSDWGIVGITQSDECKVTYSGPYAFSERETKALRKLIGSLNWKPVALLDLHSYGNLILFPWSARTQATEDFDKHLEVAELMRSAIFKSSKENYTYGATYHKIYPATGTFLDWAYSEGVVHSYVIEIKDKGKLGFLIPPKEIEDTGKELFAAVRALAKYLNTHKRKTESDTEKKWF</sequence>
<feature type="signal peptide" evidence="12">
    <location>
        <begin position="1"/>
        <end position="20"/>
    </location>
</feature>
<gene>
    <name evidence="14" type="ORF">PYW07_005249</name>
</gene>
<evidence type="ECO:0000256" key="8">
    <source>
        <dbReference type="ARBA" id="ARBA00022833"/>
    </source>
</evidence>
<proteinExistence type="inferred from homology"/>
<dbReference type="GO" id="GO:0004181">
    <property type="term" value="F:metallocarboxypeptidase activity"/>
    <property type="evidence" value="ECO:0007669"/>
    <property type="project" value="InterPro"/>
</dbReference>
<dbReference type="SMART" id="SM00631">
    <property type="entry name" value="Zn_pept"/>
    <property type="match status" value="1"/>
</dbReference>
<evidence type="ECO:0000313" key="15">
    <source>
        <dbReference type="Proteomes" id="UP001231518"/>
    </source>
</evidence>
<dbReference type="Gene3D" id="3.30.70.340">
    <property type="entry name" value="Metallocarboxypeptidase-like"/>
    <property type="match status" value="1"/>
</dbReference>
<dbReference type="PRINTS" id="PR00765">
    <property type="entry name" value="CRBOXYPTASEA"/>
</dbReference>
<feature type="domain" description="Peptidase M14" evidence="13">
    <location>
        <begin position="128"/>
        <end position="418"/>
    </location>
</feature>
<dbReference type="InterPro" id="IPR003146">
    <property type="entry name" value="M14A_act_pep"/>
</dbReference>
<evidence type="ECO:0000256" key="11">
    <source>
        <dbReference type="PROSITE-ProRule" id="PRU01379"/>
    </source>
</evidence>
<comment type="caution">
    <text evidence="14">The sequence shown here is derived from an EMBL/GenBank/DDBJ whole genome shotgun (WGS) entry which is preliminary data.</text>
</comment>
<dbReference type="InterPro" id="IPR057246">
    <property type="entry name" value="CARBOXYPEPT_ZN_1"/>
</dbReference>
<evidence type="ECO:0000256" key="12">
    <source>
        <dbReference type="SAM" id="SignalP"/>
    </source>
</evidence>
<dbReference type="FunFam" id="3.40.630.10:FF:000084">
    <property type="entry name" value="Carboxypeptidase B2"/>
    <property type="match status" value="1"/>
</dbReference>
<evidence type="ECO:0000256" key="1">
    <source>
        <dbReference type="ARBA" id="ARBA00001947"/>
    </source>
</evidence>
<accession>A0AAD7YEZ5</accession>
<evidence type="ECO:0000259" key="13">
    <source>
        <dbReference type="PROSITE" id="PS52035"/>
    </source>
</evidence>
<dbReference type="InterPro" id="IPR000834">
    <property type="entry name" value="Peptidase_M14"/>
</dbReference>
<dbReference type="SUPFAM" id="SSF53187">
    <property type="entry name" value="Zn-dependent exopeptidases"/>
    <property type="match status" value="1"/>
</dbReference>
<reference evidence="14" key="1">
    <citation type="submission" date="2023-03" db="EMBL/GenBank/DDBJ databases">
        <title>Chromosome-level genomes of two armyworms, Mythimna separata and Mythimna loreyi, provide insights into the biosynthesis and reception of sex pheromones.</title>
        <authorList>
            <person name="Zhao H."/>
        </authorList>
    </citation>
    <scope>NUCLEOTIDE SEQUENCE</scope>
    <source>
        <strain evidence="14">BeijingLab</strain>
        <tissue evidence="14">Pupa</tissue>
    </source>
</reference>
<evidence type="ECO:0000256" key="5">
    <source>
        <dbReference type="ARBA" id="ARBA00022723"/>
    </source>
</evidence>
<dbReference type="PROSITE" id="PS00132">
    <property type="entry name" value="CARBOXYPEPT_ZN_1"/>
    <property type="match status" value="1"/>
</dbReference>
<comment type="similarity">
    <text evidence="2 11">Belongs to the peptidase M14 family.</text>
</comment>
<comment type="cofactor">
    <cofactor evidence="1">
        <name>Zn(2+)</name>
        <dbReference type="ChEBI" id="CHEBI:29105"/>
    </cofactor>
</comment>
<evidence type="ECO:0000256" key="3">
    <source>
        <dbReference type="ARBA" id="ARBA00022645"/>
    </source>
</evidence>
<dbReference type="PANTHER" id="PTHR11705">
    <property type="entry name" value="PROTEASE FAMILY M14 CARBOXYPEPTIDASE A,B"/>
    <property type="match status" value="1"/>
</dbReference>
<keyword evidence="10" id="KW-1015">Disulfide bond</keyword>
<dbReference type="Gene3D" id="3.40.630.10">
    <property type="entry name" value="Zn peptidases"/>
    <property type="match status" value="1"/>
</dbReference>
<name>A0AAD7YEZ5_MYTSE</name>
<evidence type="ECO:0000256" key="4">
    <source>
        <dbReference type="ARBA" id="ARBA00022670"/>
    </source>
</evidence>
<dbReference type="Pfam" id="PF02244">
    <property type="entry name" value="Propep_M14"/>
    <property type="match status" value="1"/>
</dbReference>
<keyword evidence="4" id="KW-0645">Protease</keyword>
<evidence type="ECO:0000256" key="2">
    <source>
        <dbReference type="ARBA" id="ARBA00005988"/>
    </source>
</evidence>
<keyword evidence="9" id="KW-0482">Metalloprotease</keyword>
<dbReference type="InterPro" id="IPR036990">
    <property type="entry name" value="M14A-like_propep"/>
</dbReference>
<dbReference type="PANTHER" id="PTHR11705:SF91">
    <property type="entry name" value="FI01817P-RELATED"/>
    <property type="match status" value="1"/>
</dbReference>
<dbReference type="Pfam" id="PF00246">
    <property type="entry name" value="Peptidase_M14"/>
    <property type="match status" value="1"/>
</dbReference>
<keyword evidence="3" id="KW-0121">Carboxypeptidase</keyword>
<dbReference type="Proteomes" id="UP001231518">
    <property type="component" value="Chromosome 17"/>
</dbReference>
<dbReference type="GO" id="GO:0005615">
    <property type="term" value="C:extracellular space"/>
    <property type="evidence" value="ECO:0007669"/>
    <property type="project" value="TreeGrafter"/>
</dbReference>
<evidence type="ECO:0000256" key="7">
    <source>
        <dbReference type="ARBA" id="ARBA00022801"/>
    </source>
</evidence>
<evidence type="ECO:0000256" key="9">
    <source>
        <dbReference type="ARBA" id="ARBA00023049"/>
    </source>
</evidence>
<dbReference type="SUPFAM" id="SSF54897">
    <property type="entry name" value="Protease propeptides/inhibitors"/>
    <property type="match status" value="1"/>
</dbReference>
<feature type="chain" id="PRO_5041978887" description="Peptidase M14 domain-containing protein" evidence="12">
    <location>
        <begin position="21"/>
        <end position="434"/>
    </location>
</feature>
<dbReference type="EMBL" id="JARGEI010000021">
    <property type="protein sequence ID" value="KAJ8712407.1"/>
    <property type="molecule type" value="Genomic_DNA"/>
</dbReference>
<organism evidence="14 15">
    <name type="scientific">Mythimna separata</name>
    <name type="common">Oriental armyworm</name>
    <name type="synonym">Pseudaletia separata</name>
    <dbReference type="NCBI Taxonomy" id="271217"/>
    <lineage>
        <taxon>Eukaryota</taxon>
        <taxon>Metazoa</taxon>
        <taxon>Ecdysozoa</taxon>
        <taxon>Arthropoda</taxon>
        <taxon>Hexapoda</taxon>
        <taxon>Insecta</taxon>
        <taxon>Pterygota</taxon>
        <taxon>Neoptera</taxon>
        <taxon>Endopterygota</taxon>
        <taxon>Lepidoptera</taxon>
        <taxon>Glossata</taxon>
        <taxon>Ditrysia</taxon>
        <taxon>Noctuoidea</taxon>
        <taxon>Noctuidae</taxon>
        <taxon>Noctuinae</taxon>
        <taxon>Hadenini</taxon>
        <taxon>Mythimna</taxon>
    </lineage>
</organism>
<evidence type="ECO:0000313" key="14">
    <source>
        <dbReference type="EMBL" id="KAJ8712407.1"/>
    </source>
</evidence>
<protein>
    <recommendedName>
        <fullName evidence="13">Peptidase M14 domain-containing protein</fullName>
    </recommendedName>
</protein>
<keyword evidence="8" id="KW-0862">Zinc</keyword>
<dbReference type="CDD" id="cd03860">
    <property type="entry name" value="M14_CP_A-B_like"/>
    <property type="match status" value="1"/>
</dbReference>
<keyword evidence="7" id="KW-0378">Hydrolase</keyword>
<evidence type="ECO:0000256" key="6">
    <source>
        <dbReference type="ARBA" id="ARBA00022729"/>
    </source>
</evidence>